<evidence type="ECO:0000313" key="11">
    <source>
        <dbReference type="Proteomes" id="UP000182762"/>
    </source>
</evidence>
<keyword evidence="2" id="KW-1003">Cell membrane</keyword>
<dbReference type="EMBL" id="FOXX01000005">
    <property type="protein sequence ID" value="SFQ60601.1"/>
    <property type="molecule type" value="Genomic_DNA"/>
</dbReference>
<dbReference type="PANTHER" id="PTHR33908">
    <property type="entry name" value="MANNOSYLTRANSFERASE YKCB-RELATED"/>
    <property type="match status" value="1"/>
</dbReference>
<evidence type="ECO:0000259" key="9">
    <source>
        <dbReference type="Pfam" id="PF13231"/>
    </source>
</evidence>
<sequence length="431" mass="49258">MMKLIKFHTAFLLLLLLYLVFNLFLLFTHPGLVFNRPDIFGEPISTYGSRDASLYAKMAWQLIHEGIYGYNATVPNAYVTYGQPFYLVAVFKVAELLNTNHIMLYRLSNMILNIGAFILIYVIAQKLFHRRVISLIGAFLFAVHPAPTHYFQTALTETPTIFLFLLTTFIFIVALQKGEYRYHILFGIVASILLMFRASPALLLWLAWGIVVYRNGFKKGVKTGLIWCIGPILVMAPWAVRNYLMFGHMYLFSSHGSNPLIAGTNPFYLDDLSLYEQQAKELGMSIEEFSLHKILTGLRENFPLYFSWLTIGKTTWLFVDQAGNPDGLGAYAHLLPNWMEKLSKYQNLLTVAVGFLFALIYCKRKPVLCLVLSIIIYICFSNVFLTLPRYGLLIYPFLCMLTGYGLVDIGTKVTKHLKERKGKVKETSAKY</sequence>
<reference evidence="10 11" key="1">
    <citation type="submission" date="2016-10" db="EMBL/GenBank/DDBJ databases">
        <authorList>
            <person name="Varghese N."/>
            <person name="Submissions S."/>
        </authorList>
    </citation>
    <scope>NUCLEOTIDE SEQUENCE [LARGE SCALE GENOMIC DNA]</scope>
    <source>
        <strain evidence="10 11">DSM 13796</strain>
    </source>
</reference>
<evidence type="ECO:0000256" key="2">
    <source>
        <dbReference type="ARBA" id="ARBA00022475"/>
    </source>
</evidence>
<accession>A0A1I5ZVW7</accession>
<feature type="transmembrane region" description="Helical" evidence="8">
    <location>
        <begin position="393"/>
        <end position="411"/>
    </location>
</feature>
<evidence type="ECO:0000256" key="7">
    <source>
        <dbReference type="ARBA" id="ARBA00023136"/>
    </source>
</evidence>
<keyword evidence="7 8" id="KW-0472">Membrane</keyword>
<feature type="transmembrane region" description="Helical" evidence="8">
    <location>
        <begin position="367"/>
        <end position="387"/>
    </location>
</feature>
<feature type="transmembrane region" description="Helical" evidence="8">
    <location>
        <begin position="182"/>
        <end position="208"/>
    </location>
</feature>
<dbReference type="InterPro" id="IPR050297">
    <property type="entry name" value="LipidA_mod_glycosyltrf_83"/>
</dbReference>
<feature type="transmembrane region" description="Helical" evidence="8">
    <location>
        <begin position="220"/>
        <end position="240"/>
    </location>
</feature>
<evidence type="ECO:0000256" key="3">
    <source>
        <dbReference type="ARBA" id="ARBA00022676"/>
    </source>
</evidence>
<protein>
    <submittedName>
        <fullName evidence="10">Dolichyl-phosphate-mannose-protein mannosyltransferase</fullName>
    </submittedName>
</protein>
<feature type="transmembrane region" description="Helical" evidence="8">
    <location>
        <begin position="132"/>
        <end position="152"/>
    </location>
</feature>
<evidence type="ECO:0000313" key="10">
    <source>
        <dbReference type="EMBL" id="SFQ60601.1"/>
    </source>
</evidence>
<feature type="domain" description="Glycosyltransferase RgtA/B/C/D-like" evidence="9">
    <location>
        <begin position="97"/>
        <end position="232"/>
    </location>
</feature>
<evidence type="ECO:0000256" key="4">
    <source>
        <dbReference type="ARBA" id="ARBA00022679"/>
    </source>
</evidence>
<feature type="transmembrane region" description="Helical" evidence="8">
    <location>
        <begin position="158"/>
        <end position="175"/>
    </location>
</feature>
<dbReference type="PANTHER" id="PTHR33908:SF11">
    <property type="entry name" value="MEMBRANE PROTEIN"/>
    <property type="match status" value="1"/>
</dbReference>
<evidence type="ECO:0000256" key="8">
    <source>
        <dbReference type="SAM" id="Phobius"/>
    </source>
</evidence>
<organism evidence="10 11">
    <name type="scientific">Priestia endophytica DSM 13796</name>
    <dbReference type="NCBI Taxonomy" id="1121089"/>
    <lineage>
        <taxon>Bacteria</taxon>
        <taxon>Bacillati</taxon>
        <taxon>Bacillota</taxon>
        <taxon>Bacilli</taxon>
        <taxon>Bacillales</taxon>
        <taxon>Bacillaceae</taxon>
        <taxon>Priestia</taxon>
    </lineage>
</organism>
<keyword evidence="6 8" id="KW-1133">Transmembrane helix</keyword>
<evidence type="ECO:0000256" key="1">
    <source>
        <dbReference type="ARBA" id="ARBA00004651"/>
    </source>
</evidence>
<proteinExistence type="predicted"/>
<name>A0A1I5ZVW7_9BACI</name>
<feature type="transmembrane region" description="Helical" evidence="8">
    <location>
        <begin position="103"/>
        <end position="123"/>
    </location>
</feature>
<keyword evidence="3 10" id="KW-0328">Glycosyltransferase</keyword>
<keyword evidence="11" id="KW-1185">Reference proteome</keyword>
<keyword evidence="4" id="KW-0808">Transferase</keyword>
<feature type="transmembrane region" description="Helical" evidence="8">
    <location>
        <begin position="345"/>
        <end position="362"/>
    </location>
</feature>
<dbReference type="Pfam" id="PF13231">
    <property type="entry name" value="PMT_2"/>
    <property type="match status" value="1"/>
</dbReference>
<dbReference type="Proteomes" id="UP000182762">
    <property type="component" value="Unassembled WGS sequence"/>
</dbReference>
<dbReference type="GO" id="GO:0016757">
    <property type="term" value="F:glycosyltransferase activity"/>
    <property type="evidence" value="ECO:0007669"/>
    <property type="project" value="UniProtKB-KW"/>
</dbReference>
<evidence type="ECO:0000256" key="5">
    <source>
        <dbReference type="ARBA" id="ARBA00022692"/>
    </source>
</evidence>
<gene>
    <name evidence="10" type="ORF">SAMN02745910_02278</name>
</gene>
<comment type="subcellular location">
    <subcellularLocation>
        <location evidence="1">Cell membrane</location>
        <topology evidence="1">Multi-pass membrane protein</topology>
    </subcellularLocation>
</comment>
<evidence type="ECO:0000256" key="6">
    <source>
        <dbReference type="ARBA" id="ARBA00022989"/>
    </source>
</evidence>
<feature type="transmembrane region" description="Helical" evidence="8">
    <location>
        <begin position="302"/>
        <end position="319"/>
    </location>
</feature>
<dbReference type="InterPro" id="IPR038731">
    <property type="entry name" value="RgtA/B/C-like"/>
</dbReference>
<dbReference type="RefSeq" id="WP_061804761.1">
    <property type="nucleotide sequence ID" value="NZ_FOXX01000005.1"/>
</dbReference>
<comment type="caution">
    <text evidence="10">The sequence shown here is derived from an EMBL/GenBank/DDBJ whole genome shotgun (WGS) entry which is preliminary data.</text>
</comment>
<dbReference type="GeneID" id="93710934"/>
<keyword evidence="5 8" id="KW-0812">Transmembrane</keyword>